<dbReference type="EMBL" id="MJFZ01000235">
    <property type="protein sequence ID" value="RAW33487.1"/>
    <property type="molecule type" value="Genomic_DNA"/>
</dbReference>
<dbReference type="Proteomes" id="UP000251314">
    <property type="component" value="Unassembled WGS sequence"/>
</dbReference>
<dbReference type="AlphaFoldDB" id="A0A329S9L3"/>
<dbReference type="VEuPathDB" id="FungiDB:PC110_g10183"/>
<comment type="caution">
    <text evidence="1">The sequence shown here is derived from an EMBL/GenBank/DDBJ whole genome shotgun (WGS) entry which is preliminary data.</text>
</comment>
<accession>A0A329S9L3</accession>
<keyword evidence="2" id="KW-1185">Reference proteome</keyword>
<evidence type="ECO:0000313" key="1">
    <source>
        <dbReference type="EMBL" id="RAW33487.1"/>
    </source>
</evidence>
<sequence>MQVGGFAGDQQYDQVEMDKFYFSDKCTGVRVRGFVQY</sequence>
<name>A0A329S9L3_9STRA</name>
<reference evidence="1 2" key="1">
    <citation type="submission" date="2018-01" db="EMBL/GenBank/DDBJ databases">
        <title>Draft genome of the strawberry crown rot pathogen Phytophthora cactorum.</title>
        <authorList>
            <person name="Armitage A.D."/>
            <person name="Lysoe E."/>
            <person name="Nellist C.F."/>
            <person name="Harrison R.J."/>
            <person name="Brurberg M.B."/>
        </authorList>
    </citation>
    <scope>NUCLEOTIDE SEQUENCE [LARGE SCALE GENOMIC DNA]</scope>
    <source>
        <strain evidence="1 2">10300</strain>
    </source>
</reference>
<protein>
    <submittedName>
        <fullName evidence="1">Uncharacterized protein</fullName>
    </submittedName>
</protein>
<gene>
    <name evidence="1" type="ORF">PC110_g10183</name>
</gene>
<organism evidence="1 2">
    <name type="scientific">Phytophthora cactorum</name>
    <dbReference type="NCBI Taxonomy" id="29920"/>
    <lineage>
        <taxon>Eukaryota</taxon>
        <taxon>Sar</taxon>
        <taxon>Stramenopiles</taxon>
        <taxon>Oomycota</taxon>
        <taxon>Peronosporomycetes</taxon>
        <taxon>Peronosporales</taxon>
        <taxon>Peronosporaceae</taxon>
        <taxon>Phytophthora</taxon>
    </lineage>
</organism>
<evidence type="ECO:0000313" key="2">
    <source>
        <dbReference type="Proteomes" id="UP000251314"/>
    </source>
</evidence>
<proteinExistence type="predicted"/>